<sequence>MDDSTDLPMSQHQILKEQLKERIALLEQTVASQAAVITQLQTEISNAKNHSSSVQEGIPQRLDTFKYEVLPVNTFTVSGTTITRVGNRLWSSIFLDHPITKGICRCSFEIGEKSSTWIYFGIVDSSLTYTHNRQPLGNGDRDVVSCGYRAGTGEMFHKNQSEFFRNKDEIAKQGDIVTMELNMDTHPHTLHYFVNKRQCRNAFLRIPDTVKIGLTFYYHGDSVKLTSFGLVDTPMATSESLDYPW</sequence>
<dbReference type="InterPro" id="IPR043136">
    <property type="entry name" value="B30.2/SPRY_sf"/>
</dbReference>
<dbReference type="Gene3D" id="2.60.120.920">
    <property type="match status" value="1"/>
</dbReference>
<dbReference type="SUPFAM" id="SSF49899">
    <property type="entry name" value="Concanavalin A-like lectins/glucanases"/>
    <property type="match status" value="1"/>
</dbReference>
<name>A0ABQ9YMF9_9EUKA</name>
<dbReference type="EMBL" id="JARBJD010000001">
    <property type="protein sequence ID" value="KAK2964951.1"/>
    <property type="molecule type" value="Genomic_DNA"/>
</dbReference>
<gene>
    <name evidence="2" type="ORF">BLNAU_252</name>
</gene>
<accession>A0ABQ9YMF9</accession>
<keyword evidence="1" id="KW-0175">Coiled coil</keyword>
<dbReference type="InterPro" id="IPR013320">
    <property type="entry name" value="ConA-like_dom_sf"/>
</dbReference>
<reference evidence="2 3" key="1">
    <citation type="journal article" date="2022" name="bioRxiv">
        <title>Genomics of Preaxostyla Flagellates Illuminates Evolutionary Transitions and the Path Towards Mitochondrial Loss.</title>
        <authorList>
            <person name="Novak L.V.F."/>
            <person name="Treitli S.C."/>
            <person name="Pyrih J."/>
            <person name="Halakuc P."/>
            <person name="Pipaliya S.V."/>
            <person name="Vacek V."/>
            <person name="Brzon O."/>
            <person name="Soukal P."/>
            <person name="Eme L."/>
            <person name="Dacks J.B."/>
            <person name="Karnkowska A."/>
            <person name="Elias M."/>
            <person name="Hampl V."/>
        </authorList>
    </citation>
    <scope>NUCLEOTIDE SEQUENCE [LARGE SCALE GENOMIC DNA]</scope>
    <source>
        <strain evidence="2">NAU3</strain>
        <tissue evidence="2">Gut</tissue>
    </source>
</reference>
<proteinExistence type="predicted"/>
<evidence type="ECO:0000313" key="2">
    <source>
        <dbReference type="EMBL" id="KAK2964951.1"/>
    </source>
</evidence>
<evidence type="ECO:0000256" key="1">
    <source>
        <dbReference type="SAM" id="Coils"/>
    </source>
</evidence>
<comment type="caution">
    <text evidence="2">The sequence shown here is derived from an EMBL/GenBank/DDBJ whole genome shotgun (WGS) entry which is preliminary data.</text>
</comment>
<evidence type="ECO:0008006" key="4">
    <source>
        <dbReference type="Google" id="ProtNLM"/>
    </source>
</evidence>
<organism evidence="2 3">
    <name type="scientific">Blattamonas nauphoetae</name>
    <dbReference type="NCBI Taxonomy" id="2049346"/>
    <lineage>
        <taxon>Eukaryota</taxon>
        <taxon>Metamonada</taxon>
        <taxon>Preaxostyla</taxon>
        <taxon>Oxymonadida</taxon>
        <taxon>Blattamonas</taxon>
    </lineage>
</organism>
<dbReference type="Proteomes" id="UP001281761">
    <property type="component" value="Unassembled WGS sequence"/>
</dbReference>
<protein>
    <recommendedName>
        <fullName evidence="4">B30.2/SPRY domain-containing protein</fullName>
    </recommendedName>
</protein>
<feature type="coiled-coil region" evidence="1">
    <location>
        <begin position="9"/>
        <end position="36"/>
    </location>
</feature>
<keyword evidence="3" id="KW-1185">Reference proteome</keyword>
<evidence type="ECO:0000313" key="3">
    <source>
        <dbReference type="Proteomes" id="UP001281761"/>
    </source>
</evidence>